<organism evidence="7 8">
    <name type="scientific">Lachancea fermentati</name>
    <name type="common">Zygosaccharomyces fermentati</name>
    <dbReference type="NCBI Taxonomy" id="4955"/>
    <lineage>
        <taxon>Eukaryota</taxon>
        <taxon>Fungi</taxon>
        <taxon>Dikarya</taxon>
        <taxon>Ascomycota</taxon>
        <taxon>Saccharomycotina</taxon>
        <taxon>Saccharomycetes</taxon>
        <taxon>Saccharomycetales</taxon>
        <taxon>Saccharomycetaceae</taxon>
        <taxon>Lachancea</taxon>
    </lineage>
</organism>
<keyword evidence="8" id="KW-1185">Reference proteome</keyword>
<dbReference type="PANTHER" id="PTHR28154:SF1">
    <property type="entry name" value="CELL WALL SYNTHESIS PROTEIN KNH1-RELATED"/>
    <property type="match status" value="1"/>
</dbReference>
<dbReference type="GO" id="GO:0042546">
    <property type="term" value="P:cell wall biogenesis"/>
    <property type="evidence" value="ECO:0007669"/>
    <property type="project" value="InterPro"/>
</dbReference>
<dbReference type="OrthoDB" id="2432613at2759"/>
<dbReference type="Proteomes" id="UP000190831">
    <property type="component" value="Chromosome E"/>
</dbReference>
<evidence type="ECO:0000259" key="5">
    <source>
        <dbReference type="Pfam" id="PF05390"/>
    </source>
</evidence>
<keyword evidence="4" id="KW-0472">Membrane</keyword>
<feature type="domain" description="Yeast cell wall synthesis Kre9/Knh1-like N-terminal" evidence="6">
    <location>
        <begin position="54"/>
        <end position="154"/>
    </location>
</feature>
<dbReference type="InterPro" id="IPR018466">
    <property type="entry name" value="Kre9/Knh1-like_N"/>
</dbReference>
<comment type="function">
    <text evidence="1">Involved in cell wall beta(1-&gt;6) glucan synthesis.</text>
</comment>
<evidence type="ECO:0000256" key="4">
    <source>
        <dbReference type="SAM" id="Phobius"/>
    </source>
</evidence>
<evidence type="ECO:0000313" key="8">
    <source>
        <dbReference type="Proteomes" id="UP000190831"/>
    </source>
</evidence>
<keyword evidence="4" id="KW-0812">Transmembrane</keyword>
<accession>A0A1G4MCZ2</accession>
<dbReference type="GO" id="GO:0031505">
    <property type="term" value="P:fungal-type cell wall organization"/>
    <property type="evidence" value="ECO:0007669"/>
    <property type="project" value="TreeGrafter"/>
</dbReference>
<name>A0A1G4MCZ2_LACFM</name>
<dbReference type="PANTHER" id="PTHR28154">
    <property type="entry name" value="CELL WALL SYNTHESIS PROTEIN KNH1-RELATED"/>
    <property type="match status" value="1"/>
</dbReference>
<protein>
    <submittedName>
        <fullName evidence="7">LAFE_0E07162g1_1</fullName>
    </submittedName>
</protein>
<dbReference type="InterPro" id="IPR045328">
    <property type="entry name" value="Kre9/Knh1"/>
</dbReference>
<dbReference type="Pfam" id="PF10342">
    <property type="entry name" value="Kre9_KNH"/>
    <property type="match status" value="1"/>
</dbReference>
<dbReference type="STRING" id="4955.A0A1G4MCZ2"/>
<dbReference type="OMA" id="TMRDWYL"/>
<sequence>MYIEYVCIYICIPSTPSKTPCHTMQEHAMRCLRLWLWFLTLLPCALADLAVVRPSEGATFSASSGATSVTVQWEDMGGAPELSTVTRYVFTLCSGPSNDIRAVTTLATVAAADITGTQYAVSIPNKSGADGRYFIQVFAESPVGYSIHYSGHFRLNGMAGPLAPVRESETVAPTPQTMITTGGVPAPIQSASFSVTYALQTGLSRFAPMQRQPRTKVTATHWTRQHPTSAVTYYATIRHSVQQITTITPGWDYTVGNQENWATPAPFPYENGGWYERRAHMTLTTRKLNRNWIGNSVTA</sequence>
<evidence type="ECO:0000259" key="6">
    <source>
        <dbReference type="Pfam" id="PF10342"/>
    </source>
</evidence>
<dbReference type="EMBL" id="LT598488">
    <property type="protein sequence ID" value="SCW01783.1"/>
    <property type="molecule type" value="Genomic_DNA"/>
</dbReference>
<dbReference type="GO" id="GO:0006078">
    <property type="term" value="P:(1-&gt;6)-beta-D-glucan biosynthetic process"/>
    <property type="evidence" value="ECO:0007669"/>
    <property type="project" value="InterPro"/>
</dbReference>
<evidence type="ECO:0000256" key="3">
    <source>
        <dbReference type="ARBA" id="ARBA00022729"/>
    </source>
</evidence>
<evidence type="ECO:0000256" key="1">
    <source>
        <dbReference type="ARBA" id="ARBA00004010"/>
    </source>
</evidence>
<feature type="transmembrane region" description="Helical" evidence="4">
    <location>
        <begin position="34"/>
        <end position="52"/>
    </location>
</feature>
<dbReference type="GO" id="GO:0005576">
    <property type="term" value="C:extracellular region"/>
    <property type="evidence" value="ECO:0007669"/>
    <property type="project" value="TreeGrafter"/>
</dbReference>
<evidence type="ECO:0000256" key="2">
    <source>
        <dbReference type="ARBA" id="ARBA00006816"/>
    </source>
</evidence>
<dbReference type="InterPro" id="IPR008659">
    <property type="entry name" value="Kre9/Knh1_C"/>
</dbReference>
<feature type="domain" description="Yeast cell wall synthesis Kre9/Knh1 C-terminal" evidence="5">
    <location>
        <begin position="190"/>
        <end position="289"/>
    </location>
</feature>
<keyword evidence="4" id="KW-1133">Transmembrane helix</keyword>
<proteinExistence type="inferred from homology"/>
<dbReference type="Pfam" id="PF05390">
    <property type="entry name" value="Kre9_KNH1_C"/>
    <property type="match status" value="1"/>
</dbReference>
<comment type="similarity">
    <text evidence="2">Belongs to the KRE9/KNH1 family.</text>
</comment>
<dbReference type="AlphaFoldDB" id="A0A1G4MCZ2"/>
<gene>
    <name evidence="7" type="ORF">LAFE_0E07162G</name>
</gene>
<reference evidence="8" key="1">
    <citation type="submission" date="2016-03" db="EMBL/GenBank/DDBJ databases">
        <authorList>
            <person name="Devillers H."/>
        </authorList>
    </citation>
    <scope>NUCLEOTIDE SEQUENCE [LARGE SCALE GENOMIC DNA]</scope>
</reference>
<keyword evidence="3" id="KW-0732">Signal</keyword>
<evidence type="ECO:0000313" key="7">
    <source>
        <dbReference type="EMBL" id="SCW01783.1"/>
    </source>
</evidence>